<accession>A0A1J1HTV6</accession>
<dbReference type="GO" id="GO:0004252">
    <property type="term" value="F:serine-type endopeptidase activity"/>
    <property type="evidence" value="ECO:0007669"/>
    <property type="project" value="InterPro"/>
</dbReference>
<dbReference type="PANTHER" id="PTHR24252">
    <property type="entry name" value="ACROSIN-RELATED"/>
    <property type="match status" value="1"/>
</dbReference>
<dbReference type="EMBL" id="CVRI01000021">
    <property type="protein sequence ID" value="CRK91429.1"/>
    <property type="molecule type" value="Genomic_DNA"/>
</dbReference>
<dbReference type="FunFam" id="2.40.10.10:FF:000068">
    <property type="entry name" value="transmembrane protease serine 2"/>
    <property type="match status" value="1"/>
</dbReference>
<dbReference type="PRINTS" id="PR00722">
    <property type="entry name" value="CHYMOTRYPSIN"/>
</dbReference>
<dbReference type="STRING" id="568069.A0A1J1HTV6"/>
<organism evidence="5 6">
    <name type="scientific">Clunio marinus</name>
    <dbReference type="NCBI Taxonomy" id="568069"/>
    <lineage>
        <taxon>Eukaryota</taxon>
        <taxon>Metazoa</taxon>
        <taxon>Ecdysozoa</taxon>
        <taxon>Arthropoda</taxon>
        <taxon>Hexapoda</taxon>
        <taxon>Insecta</taxon>
        <taxon>Pterygota</taxon>
        <taxon>Neoptera</taxon>
        <taxon>Endopterygota</taxon>
        <taxon>Diptera</taxon>
        <taxon>Nematocera</taxon>
        <taxon>Chironomoidea</taxon>
        <taxon>Chironomidae</taxon>
        <taxon>Clunio</taxon>
    </lineage>
</organism>
<dbReference type="InterPro" id="IPR043504">
    <property type="entry name" value="Peptidase_S1_PA_chymotrypsin"/>
</dbReference>
<dbReference type="InterPro" id="IPR018114">
    <property type="entry name" value="TRYPSIN_HIS"/>
</dbReference>
<dbReference type="CDD" id="cd00190">
    <property type="entry name" value="Tryp_SPc"/>
    <property type="match status" value="1"/>
</dbReference>
<dbReference type="Gene3D" id="2.40.10.10">
    <property type="entry name" value="Trypsin-like serine proteases"/>
    <property type="match status" value="1"/>
</dbReference>
<evidence type="ECO:0000256" key="3">
    <source>
        <dbReference type="SAM" id="SignalP"/>
    </source>
</evidence>
<dbReference type="PANTHER" id="PTHR24252:SF7">
    <property type="entry name" value="HYALIN"/>
    <property type="match status" value="1"/>
</dbReference>
<dbReference type="PROSITE" id="PS50240">
    <property type="entry name" value="TRYPSIN_DOM"/>
    <property type="match status" value="1"/>
</dbReference>
<comment type="similarity">
    <text evidence="2">Belongs to the peptidase S1 family. CLIP subfamily.</text>
</comment>
<dbReference type="InterPro" id="IPR001254">
    <property type="entry name" value="Trypsin_dom"/>
</dbReference>
<name>A0A1J1HTV6_9DIPT</name>
<dbReference type="Pfam" id="PF00089">
    <property type="entry name" value="Trypsin"/>
    <property type="match status" value="1"/>
</dbReference>
<feature type="domain" description="Peptidase S1" evidence="4">
    <location>
        <begin position="27"/>
        <end position="273"/>
    </location>
</feature>
<keyword evidence="1" id="KW-1015">Disulfide bond</keyword>
<evidence type="ECO:0000256" key="1">
    <source>
        <dbReference type="ARBA" id="ARBA00023157"/>
    </source>
</evidence>
<dbReference type="PROSITE" id="PS00134">
    <property type="entry name" value="TRYPSIN_HIS"/>
    <property type="match status" value="1"/>
</dbReference>
<reference evidence="5 6" key="1">
    <citation type="submission" date="2015-04" db="EMBL/GenBank/DDBJ databases">
        <authorList>
            <person name="Syromyatnikov M.Y."/>
            <person name="Popov V.N."/>
        </authorList>
    </citation>
    <scope>NUCLEOTIDE SEQUENCE [LARGE SCALE GENOMIC DNA]</scope>
</reference>
<dbReference type="AlphaFoldDB" id="A0A1J1HTV6"/>
<dbReference type="OrthoDB" id="10061449at2759"/>
<feature type="signal peptide" evidence="3">
    <location>
        <begin position="1"/>
        <end position="17"/>
    </location>
</feature>
<dbReference type="SMART" id="SM00020">
    <property type="entry name" value="Tryp_SPc"/>
    <property type="match status" value="1"/>
</dbReference>
<proteinExistence type="inferred from homology"/>
<evidence type="ECO:0000259" key="4">
    <source>
        <dbReference type="PROSITE" id="PS50240"/>
    </source>
</evidence>
<gene>
    <name evidence="5" type="primary">similar to Trypsin-1</name>
    <name evidence="5" type="ORF">CLUMA_CG005101</name>
</gene>
<dbReference type="Proteomes" id="UP000183832">
    <property type="component" value="Unassembled WGS sequence"/>
</dbReference>
<protein>
    <submittedName>
        <fullName evidence="5">CLUMA_CG005101, isoform A</fullName>
    </submittedName>
</protein>
<evidence type="ECO:0000256" key="2">
    <source>
        <dbReference type="ARBA" id="ARBA00024195"/>
    </source>
</evidence>
<dbReference type="InterPro" id="IPR009003">
    <property type="entry name" value="Peptidase_S1_PA"/>
</dbReference>
<dbReference type="InterPro" id="IPR001314">
    <property type="entry name" value="Peptidase_S1A"/>
</dbReference>
<feature type="chain" id="PRO_5012430221" evidence="3">
    <location>
        <begin position="18"/>
        <end position="276"/>
    </location>
</feature>
<sequence>MKSFIILAVLFIGAALGAPAENISSFIMGGVNAFPGEFPFMVSIQHFFLGGSHICGGAILSQIWVLTAAHCLTETSTRGSIDILAGKHNLNLDEEGQQRIEIERNRWLVHPGWQAGREYGPFDIALGRLASPLTFTARIRPIRLPAPGSAAFGPITFAGWGADSNGIGSGPVNILQKVMFSTITNEVCRDAINDMNGPGDILDSTKFCTGPLTGGFSTCEGDFGGPAFQGSPGNEIIVGIASWGITPCGIRGAPTGIYTKVSDFTTWITANTGISH</sequence>
<dbReference type="GO" id="GO:0006508">
    <property type="term" value="P:proteolysis"/>
    <property type="evidence" value="ECO:0007669"/>
    <property type="project" value="InterPro"/>
</dbReference>
<evidence type="ECO:0000313" key="6">
    <source>
        <dbReference type="Proteomes" id="UP000183832"/>
    </source>
</evidence>
<keyword evidence="6" id="KW-1185">Reference proteome</keyword>
<evidence type="ECO:0000313" key="5">
    <source>
        <dbReference type="EMBL" id="CRK91429.1"/>
    </source>
</evidence>
<dbReference type="SUPFAM" id="SSF50494">
    <property type="entry name" value="Trypsin-like serine proteases"/>
    <property type="match status" value="1"/>
</dbReference>
<keyword evidence="3" id="KW-0732">Signal</keyword>